<evidence type="ECO:0000256" key="4">
    <source>
        <dbReference type="ARBA" id="ARBA00023002"/>
    </source>
</evidence>
<dbReference type="GO" id="GO:0050660">
    <property type="term" value="F:flavin adenine dinucleotide binding"/>
    <property type="evidence" value="ECO:0007669"/>
    <property type="project" value="InterPro"/>
</dbReference>
<dbReference type="InterPro" id="IPR050416">
    <property type="entry name" value="FAD-linked_Oxidoreductase"/>
</dbReference>
<dbReference type="InterPro" id="IPR016169">
    <property type="entry name" value="FAD-bd_PCMH_sub2"/>
</dbReference>
<evidence type="ECO:0000259" key="5">
    <source>
        <dbReference type="Pfam" id="PF01565"/>
    </source>
</evidence>
<feature type="domain" description="FAD linked oxidase N-terminal" evidence="5">
    <location>
        <begin position="20"/>
        <end position="69"/>
    </location>
</feature>
<dbReference type="Pfam" id="PF01565">
    <property type="entry name" value="FAD_binding_4"/>
    <property type="match status" value="1"/>
</dbReference>
<dbReference type="EMBL" id="KZ825262">
    <property type="protein sequence ID" value="PYI13106.1"/>
    <property type="molecule type" value="Genomic_DNA"/>
</dbReference>
<dbReference type="GO" id="GO:0016491">
    <property type="term" value="F:oxidoreductase activity"/>
    <property type="evidence" value="ECO:0007669"/>
    <property type="project" value="UniProtKB-KW"/>
</dbReference>
<sequence>MYRGDHRMRQDSATNATNLGVCGARSSKGGIGGLALSGGLSFFSSREGLISDNVLNYEIVLASGAIVQANATDNPSLWKALRGGGTNFGIVTRFNLPTFPQDPFWAGVTYYSPASFPAQIEALGQEL</sequence>
<dbReference type="Gene3D" id="3.40.462.20">
    <property type="match status" value="1"/>
</dbReference>
<keyword evidence="7" id="KW-1185">Reference proteome</keyword>
<dbReference type="SUPFAM" id="SSF56176">
    <property type="entry name" value="FAD-binding/transporter-associated domain-like"/>
    <property type="match status" value="1"/>
</dbReference>
<gene>
    <name evidence="6" type="ORF">BO99DRAFT_447895</name>
</gene>
<evidence type="ECO:0000256" key="3">
    <source>
        <dbReference type="ARBA" id="ARBA00022827"/>
    </source>
</evidence>
<evidence type="ECO:0000313" key="7">
    <source>
        <dbReference type="Proteomes" id="UP000249829"/>
    </source>
</evidence>
<evidence type="ECO:0000313" key="6">
    <source>
        <dbReference type="EMBL" id="PYI13106.1"/>
    </source>
</evidence>
<dbReference type="AlphaFoldDB" id="A0A2V5I076"/>
<dbReference type="InterPro" id="IPR036318">
    <property type="entry name" value="FAD-bd_PCMH-like_sf"/>
</dbReference>
<protein>
    <submittedName>
        <fullName evidence="6">FAD-binding domain-containing protein</fullName>
    </submittedName>
</protein>
<reference evidence="6 7" key="1">
    <citation type="submission" date="2018-02" db="EMBL/GenBank/DDBJ databases">
        <title>The genomes of Aspergillus section Nigri reveals drivers in fungal speciation.</title>
        <authorList>
            <consortium name="DOE Joint Genome Institute"/>
            <person name="Vesth T.C."/>
            <person name="Nybo J."/>
            <person name="Theobald S."/>
            <person name="Brandl J."/>
            <person name="Frisvad J.C."/>
            <person name="Nielsen K.F."/>
            <person name="Lyhne E.K."/>
            <person name="Kogle M.E."/>
            <person name="Kuo A."/>
            <person name="Riley R."/>
            <person name="Clum A."/>
            <person name="Nolan M."/>
            <person name="Lipzen A."/>
            <person name="Salamov A."/>
            <person name="Henrissat B."/>
            <person name="Wiebenga A."/>
            <person name="De vries R.P."/>
            <person name="Grigoriev I.V."/>
            <person name="Mortensen U.H."/>
            <person name="Andersen M.R."/>
            <person name="Baker S.E."/>
        </authorList>
    </citation>
    <scope>NUCLEOTIDE SEQUENCE [LARGE SCALE GENOMIC DNA]</scope>
    <source>
        <strain evidence="6 7">CBS 115571</strain>
    </source>
</reference>
<organism evidence="6 7">
    <name type="scientific">Aspergillus violaceofuscus (strain CBS 115571)</name>
    <dbReference type="NCBI Taxonomy" id="1450538"/>
    <lineage>
        <taxon>Eukaryota</taxon>
        <taxon>Fungi</taxon>
        <taxon>Dikarya</taxon>
        <taxon>Ascomycota</taxon>
        <taxon>Pezizomycotina</taxon>
        <taxon>Eurotiomycetes</taxon>
        <taxon>Eurotiomycetidae</taxon>
        <taxon>Eurotiales</taxon>
        <taxon>Aspergillaceae</taxon>
        <taxon>Aspergillus</taxon>
    </lineage>
</organism>
<dbReference type="PANTHER" id="PTHR42973:SF22">
    <property type="entry name" value="FAD-BINDING PCMH-TYPE DOMAIN-CONTAINING PROTEIN-RELATED"/>
    <property type="match status" value="1"/>
</dbReference>
<evidence type="ECO:0000256" key="1">
    <source>
        <dbReference type="ARBA" id="ARBA00005466"/>
    </source>
</evidence>
<keyword evidence="3" id="KW-0274">FAD</keyword>
<accession>A0A2V5I076</accession>
<dbReference type="Gene3D" id="3.30.465.10">
    <property type="match status" value="1"/>
</dbReference>
<keyword evidence="2" id="KW-0285">Flavoprotein</keyword>
<dbReference type="InterPro" id="IPR006094">
    <property type="entry name" value="Oxid_FAD_bind_N"/>
</dbReference>
<keyword evidence="4" id="KW-0560">Oxidoreductase</keyword>
<dbReference type="OMA" id="FWAGVTY"/>
<evidence type="ECO:0000256" key="2">
    <source>
        <dbReference type="ARBA" id="ARBA00022630"/>
    </source>
</evidence>
<proteinExistence type="inferred from homology"/>
<name>A0A2V5I076_ASPV1</name>
<dbReference type="PANTHER" id="PTHR42973">
    <property type="entry name" value="BINDING OXIDOREDUCTASE, PUTATIVE (AFU_ORTHOLOGUE AFUA_1G17690)-RELATED"/>
    <property type="match status" value="1"/>
</dbReference>
<dbReference type="STRING" id="1450538.A0A2V5I076"/>
<dbReference type="Proteomes" id="UP000249829">
    <property type="component" value="Unassembled WGS sequence"/>
</dbReference>
<comment type="similarity">
    <text evidence="1">Belongs to the oxygen-dependent FAD-linked oxidoreductase family.</text>
</comment>